<sequence length="176" mass="19030">MPSCHPPTCRKQSTPRVTTSLKLKRIGIDRISSAKLLGAGDATDSTLPYLAVAADQARLIQAIYPPVLTPYPDDPERYLALTNTATLQWLLNGMAVGNAVSTKVLALIVECPGWTIEQLSSVADDLAPLVFGRQSARDRRASHRALKRHGITIPREPTLAELMRCGGASPKAKHGR</sequence>
<proteinExistence type="predicted"/>
<keyword evidence="2" id="KW-1185">Reference proteome</keyword>
<dbReference type="PATRIC" id="fig|445710.3.peg.3179"/>
<dbReference type="Proteomes" id="UP000077255">
    <property type="component" value="Chromosome"/>
</dbReference>
<gene>
    <name evidence="1" type="ORF">ATSB10_31790</name>
</gene>
<accession>A0A160N3Q9</accession>
<evidence type="ECO:0000313" key="2">
    <source>
        <dbReference type="Proteomes" id="UP000077255"/>
    </source>
</evidence>
<reference evidence="1 2" key="1">
    <citation type="submission" date="2016-02" db="EMBL/GenBank/DDBJ databases">
        <title>Complete genome sequencing and analysis of ATSB10, Dyella thiooxydans isolated from rhizosphere soil of sunflower (Helianthus annuus L.).</title>
        <authorList>
            <person name="Lee Y."/>
            <person name="Hwangbo K."/>
            <person name="Chung H."/>
            <person name="Yoo J."/>
            <person name="Kim K.Y."/>
            <person name="Sa T.M."/>
            <person name="Um Y."/>
            <person name="Madhaiyan M."/>
        </authorList>
    </citation>
    <scope>NUCLEOTIDE SEQUENCE [LARGE SCALE GENOMIC DNA]</scope>
    <source>
        <strain evidence="1 2">ATSB10</strain>
    </source>
</reference>
<dbReference type="KEGG" id="dtx:ATSB10_31790"/>
<dbReference type="RefSeq" id="WP_063673644.1">
    <property type="nucleotide sequence ID" value="NZ_CP014841.1"/>
</dbReference>
<name>A0A160N3Q9_9GAMM</name>
<organism evidence="1 2">
    <name type="scientific">Dyella thiooxydans</name>
    <dbReference type="NCBI Taxonomy" id="445710"/>
    <lineage>
        <taxon>Bacteria</taxon>
        <taxon>Pseudomonadati</taxon>
        <taxon>Pseudomonadota</taxon>
        <taxon>Gammaproteobacteria</taxon>
        <taxon>Lysobacterales</taxon>
        <taxon>Rhodanobacteraceae</taxon>
        <taxon>Dyella</taxon>
    </lineage>
</organism>
<evidence type="ECO:0000313" key="1">
    <source>
        <dbReference type="EMBL" id="AND70633.1"/>
    </source>
</evidence>
<dbReference type="STRING" id="445710.ATSB10_31790"/>
<dbReference type="EMBL" id="CP014841">
    <property type="protein sequence ID" value="AND70633.1"/>
    <property type="molecule type" value="Genomic_DNA"/>
</dbReference>
<dbReference type="AlphaFoldDB" id="A0A160N3Q9"/>
<protein>
    <submittedName>
        <fullName evidence="1">Uncharacterized protein</fullName>
    </submittedName>
</protein>